<dbReference type="Proteomes" id="UP001152798">
    <property type="component" value="Chromosome 6"/>
</dbReference>
<name>A0A9P0HMZ2_NEZVI</name>
<dbReference type="PANTHER" id="PTHR46545:SF1">
    <property type="entry name" value="LEUCINE-RICH REPEAT-CONTAINING PROTEIN 51"/>
    <property type="match status" value="1"/>
</dbReference>
<feature type="transmembrane region" description="Helical" evidence="10">
    <location>
        <begin position="56"/>
        <end position="77"/>
    </location>
</feature>
<evidence type="ECO:0000256" key="6">
    <source>
        <dbReference type="ARBA" id="ARBA00022692"/>
    </source>
</evidence>
<comment type="function">
    <text evidence="10">Gustatory receptor which mediates acceptance or avoidance behavior, depending on its substrates.</text>
</comment>
<keyword evidence="4" id="KW-0963">Cytoplasm</keyword>
<accession>A0A9P0HMZ2</accession>
<feature type="transmembrane region" description="Helical" evidence="10">
    <location>
        <begin position="203"/>
        <end position="230"/>
    </location>
</feature>
<keyword evidence="12" id="KW-1185">Reference proteome</keyword>
<evidence type="ECO:0000256" key="4">
    <source>
        <dbReference type="ARBA" id="ARBA00022490"/>
    </source>
</evidence>
<keyword evidence="10" id="KW-0807">Transducer</keyword>
<feature type="transmembrane region" description="Helical" evidence="10">
    <location>
        <begin position="141"/>
        <end position="163"/>
    </location>
</feature>
<dbReference type="GO" id="GO:0005737">
    <property type="term" value="C:cytoplasm"/>
    <property type="evidence" value="ECO:0007669"/>
    <property type="project" value="UniProtKB-SubCell"/>
</dbReference>
<keyword evidence="6 10" id="KW-0812">Transmembrane</keyword>
<dbReference type="InterPro" id="IPR032675">
    <property type="entry name" value="LRR_dom_sf"/>
</dbReference>
<dbReference type="OrthoDB" id="676979at2759"/>
<dbReference type="PANTHER" id="PTHR46545">
    <property type="entry name" value="LEUCINE-RICH REPEAT-CONTAINING PROTEIN 51"/>
    <property type="match status" value="1"/>
</dbReference>
<dbReference type="SUPFAM" id="SSF52058">
    <property type="entry name" value="L domain-like"/>
    <property type="match status" value="1"/>
</dbReference>
<evidence type="ECO:0000256" key="8">
    <source>
        <dbReference type="ARBA" id="ARBA00022989"/>
    </source>
</evidence>
<dbReference type="GO" id="GO:0007165">
    <property type="term" value="P:signal transduction"/>
    <property type="evidence" value="ECO:0007669"/>
    <property type="project" value="UniProtKB-KW"/>
</dbReference>
<dbReference type="GO" id="GO:0050909">
    <property type="term" value="P:sensory perception of taste"/>
    <property type="evidence" value="ECO:0007669"/>
    <property type="project" value="InterPro"/>
</dbReference>
<gene>
    <name evidence="11" type="ORF">NEZAVI_LOCUS13363</name>
</gene>
<evidence type="ECO:0000256" key="5">
    <source>
        <dbReference type="ARBA" id="ARBA00022614"/>
    </source>
</evidence>
<comment type="caution">
    <text evidence="10">Lacks conserved residue(s) required for the propagation of feature annotation.</text>
</comment>
<feature type="transmembrane region" description="Helical" evidence="10">
    <location>
        <begin position="110"/>
        <end position="129"/>
    </location>
</feature>
<dbReference type="Gene3D" id="3.80.10.10">
    <property type="entry name" value="Ribonuclease Inhibitor"/>
    <property type="match status" value="1"/>
</dbReference>
<dbReference type="PROSITE" id="PS51450">
    <property type="entry name" value="LRR"/>
    <property type="match status" value="2"/>
</dbReference>
<evidence type="ECO:0000256" key="2">
    <source>
        <dbReference type="ARBA" id="ARBA00004651"/>
    </source>
</evidence>
<keyword evidence="10" id="KW-0675">Receptor</keyword>
<protein>
    <recommendedName>
        <fullName evidence="10">Gustatory receptor</fullName>
    </recommendedName>
</protein>
<keyword evidence="9 10" id="KW-0472">Membrane</keyword>
<dbReference type="AlphaFoldDB" id="A0A9P0HMZ2"/>
<evidence type="ECO:0000256" key="10">
    <source>
        <dbReference type="RuleBase" id="RU363108"/>
    </source>
</evidence>
<organism evidence="11 12">
    <name type="scientific">Nezara viridula</name>
    <name type="common">Southern green stink bug</name>
    <name type="synonym">Cimex viridulus</name>
    <dbReference type="NCBI Taxonomy" id="85310"/>
    <lineage>
        <taxon>Eukaryota</taxon>
        <taxon>Metazoa</taxon>
        <taxon>Ecdysozoa</taxon>
        <taxon>Arthropoda</taxon>
        <taxon>Hexapoda</taxon>
        <taxon>Insecta</taxon>
        <taxon>Pterygota</taxon>
        <taxon>Neoptera</taxon>
        <taxon>Paraneoptera</taxon>
        <taxon>Hemiptera</taxon>
        <taxon>Heteroptera</taxon>
        <taxon>Panheteroptera</taxon>
        <taxon>Pentatomomorpha</taxon>
        <taxon>Pentatomoidea</taxon>
        <taxon>Pentatomidae</taxon>
        <taxon>Pentatominae</taxon>
        <taxon>Nezara</taxon>
    </lineage>
</organism>
<feature type="non-terminal residue" evidence="11">
    <location>
        <position position="570"/>
    </location>
</feature>
<reference evidence="11" key="1">
    <citation type="submission" date="2022-01" db="EMBL/GenBank/DDBJ databases">
        <authorList>
            <person name="King R."/>
        </authorList>
    </citation>
    <scope>NUCLEOTIDE SEQUENCE</scope>
</reference>
<evidence type="ECO:0000256" key="3">
    <source>
        <dbReference type="ARBA" id="ARBA00022475"/>
    </source>
</evidence>
<evidence type="ECO:0000256" key="1">
    <source>
        <dbReference type="ARBA" id="ARBA00004496"/>
    </source>
</evidence>
<sequence length="570" mass="65069">MRLAGRFPYVVNPSPRKYLHFGWVVYSAVFAVLQIGGVYYTSLIAIRLSDNFDDKIFATVTAIICFILGLTPFLTWVEAPLFCAYLDKWTTYQDELQLFDVFLDIRLQKWLLLCIFALIPTTSIISYFLDVRGGNPIAFPFYLLLQIGSYLVLTLWFFMIFFIEDTASRLLACIGDATIGREVATLKKLWLTLANLTVELGQVFSLTLILFMITCSLIGITNSYSLLFILRDCFSGNCSTSAYRNIPIVTQVGFLIVSAFIIIAICENGHRCTVSVGSNFLKEVLKINFSLRNENTQRELRALVQTILLRYPDMALGGYFTVNRRLLTTKRTGMDPKLVKLEHALPVTVKQFVIETTTEQKPVEEKKVESFKWEDSLRTLTTLMKTGHPPDPKPPPKKKKVWKWFEKQGGGKQIQHKGALPPVDYSSVGLKSFEVEVQVEPRSTTEPLKTDDRGKFLSKSVRFRRNGLTSMAGLDTFLEQRFADPSSIEWLDLSYNSICEIDPVLSMMPKLKMLYLHSNCINDLDEVRKLRYFPNLRSLTLFGNPIEASIDYRLKIMAAIPTLKRIDWTV</sequence>
<comment type="subcellular location">
    <subcellularLocation>
        <location evidence="2 10">Cell membrane</location>
        <topology evidence="2 10">Multi-pass membrane protein</topology>
    </subcellularLocation>
    <subcellularLocation>
        <location evidence="1">Cytoplasm</location>
    </subcellularLocation>
</comment>
<keyword evidence="5" id="KW-0433">Leucine-rich repeat</keyword>
<feature type="non-terminal residue" evidence="11">
    <location>
        <position position="1"/>
    </location>
</feature>
<dbReference type="InterPro" id="IPR013604">
    <property type="entry name" value="7TM_chemorcpt"/>
</dbReference>
<dbReference type="EMBL" id="OV725082">
    <property type="protein sequence ID" value="CAH1405074.1"/>
    <property type="molecule type" value="Genomic_DNA"/>
</dbReference>
<feature type="transmembrane region" description="Helical" evidence="10">
    <location>
        <begin position="242"/>
        <end position="265"/>
    </location>
</feature>
<keyword evidence="7" id="KW-0677">Repeat</keyword>
<evidence type="ECO:0000256" key="7">
    <source>
        <dbReference type="ARBA" id="ARBA00022737"/>
    </source>
</evidence>
<comment type="similarity">
    <text evidence="10">Belongs to the insect chemoreceptor superfamily. Gustatory receptor (GR) family.</text>
</comment>
<dbReference type="Pfam" id="PF13855">
    <property type="entry name" value="LRR_8"/>
    <property type="match status" value="1"/>
</dbReference>
<proteinExistence type="inferred from homology"/>
<feature type="transmembrane region" description="Helical" evidence="10">
    <location>
        <begin position="20"/>
        <end position="44"/>
    </location>
</feature>
<keyword evidence="8 10" id="KW-1133">Transmembrane helix</keyword>
<dbReference type="InterPro" id="IPR001611">
    <property type="entry name" value="Leu-rich_rpt"/>
</dbReference>
<keyword evidence="3 10" id="KW-1003">Cell membrane</keyword>
<dbReference type="Pfam" id="PF08395">
    <property type="entry name" value="7tm_7"/>
    <property type="match status" value="1"/>
</dbReference>
<evidence type="ECO:0000313" key="12">
    <source>
        <dbReference type="Proteomes" id="UP001152798"/>
    </source>
</evidence>
<dbReference type="GO" id="GO:0005886">
    <property type="term" value="C:plasma membrane"/>
    <property type="evidence" value="ECO:0007669"/>
    <property type="project" value="UniProtKB-SubCell"/>
</dbReference>
<evidence type="ECO:0000256" key="9">
    <source>
        <dbReference type="ARBA" id="ARBA00023136"/>
    </source>
</evidence>
<evidence type="ECO:0000313" key="11">
    <source>
        <dbReference type="EMBL" id="CAH1405074.1"/>
    </source>
</evidence>